<evidence type="ECO:0000256" key="2">
    <source>
        <dbReference type="ARBA" id="ARBA00022448"/>
    </source>
</evidence>
<feature type="transmembrane region" description="Helical" evidence="7">
    <location>
        <begin position="72"/>
        <end position="91"/>
    </location>
</feature>
<name>A0ABS2J448_9ACTN</name>
<feature type="transmembrane region" description="Helical" evidence="7">
    <location>
        <begin position="41"/>
        <end position="60"/>
    </location>
</feature>
<organism evidence="9 10">
    <name type="scientific">Micromonospora humidisoli</name>
    <dbReference type="NCBI Taxonomy" id="2807622"/>
    <lineage>
        <taxon>Bacteria</taxon>
        <taxon>Bacillati</taxon>
        <taxon>Actinomycetota</taxon>
        <taxon>Actinomycetes</taxon>
        <taxon>Micromonosporales</taxon>
        <taxon>Micromonosporaceae</taxon>
        <taxon>Micromonospora</taxon>
    </lineage>
</organism>
<evidence type="ECO:0000256" key="7">
    <source>
        <dbReference type="SAM" id="Phobius"/>
    </source>
</evidence>
<evidence type="ECO:0000256" key="3">
    <source>
        <dbReference type="ARBA" id="ARBA00022475"/>
    </source>
</evidence>
<reference evidence="9 10" key="1">
    <citation type="submission" date="2021-02" db="EMBL/GenBank/DDBJ databases">
        <authorList>
            <person name="Lee D.-H."/>
        </authorList>
    </citation>
    <scope>NUCLEOTIDE SEQUENCE [LARGE SCALE GENOMIC DNA]</scope>
    <source>
        <strain evidence="9 10">MMS20-R2-29</strain>
    </source>
</reference>
<feature type="transmembrane region" description="Helical" evidence="7">
    <location>
        <begin position="194"/>
        <end position="214"/>
    </location>
</feature>
<feature type="transmembrane region" description="Helical" evidence="7">
    <location>
        <begin position="132"/>
        <end position="153"/>
    </location>
</feature>
<evidence type="ECO:0000259" key="8">
    <source>
        <dbReference type="PROSITE" id="PS50850"/>
    </source>
</evidence>
<feature type="transmembrane region" description="Helical" evidence="7">
    <location>
        <begin position="328"/>
        <end position="346"/>
    </location>
</feature>
<feature type="transmembrane region" description="Helical" evidence="7">
    <location>
        <begin position="159"/>
        <end position="182"/>
    </location>
</feature>
<dbReference type="PROSITE" id="PS00216">
    <property type="entry name" value="SUGAR_TRANSPORT_1"/>
    <property type="match status" value="1"/>
</dbReference>
<dbReference type="PANTHER" id="PTHR42718:SF46">
    <property type="entry name" value="BLR6921 PROTEIN"/>
    <property type="match status" value="1"/>
</dbReference>
<feature type="transmembrane region" description="Helical" evidence="7">
    <location>
        <begin position="299"/>
        <end position="321"/>
    </location>
</feature>
<evidence type="ECO:0000313" key="10">
    <source>
        <dbReference type="Proteomes" id="UP000809587"/>
    </source>
</evidence>
<keyword evidence="10" id="KW-1185">Reference proteome</keyword>
<gene>
    <name evidence="9" type="ORF">JQN84_02080</name>
</gene>
<sequence>MRANLLLLLLCMAEFMIVLDFSITNVALPTIQRELSFSDGSLQWVVSAYALGFGGFLLLGGRISDLFGRRRLFIIGLVAFSLVSLLAGFAQDATQLIILRGLQGLAASLVAPAALSLLTTSFPEGKERNRALGAYGAVLSFGFVAGVILGGVLTDGLSWEWVFFVNVPIGLATAVFAPVLVPRPAAAAGPRPRLDVPGAITITGAAVSIVYGFSIANTEGWLSVSTLGSFALGLVLLALFVLAERRSAEPLVPLEIFKVRSIVGANVVNVLLIGAFVGITYVLTLYLQRIKDYSPLETGLSFAVLGLTAMVAGFSGAKLAGKLGLTRAMLLGVLLQAVGAFVVATLPAENSLAYILVGTALVGFGNVAAVVMISITATAGVADHQQGLAGGLLNTSQQLGAAIGAAAFAAIAASRTASLLPEGTTGSVSDPVALLSGFRYSLVCTAIAAVIAAVIGAVMLRTRADSPS</sequence>
<feature type="transmembrane region" description="Helical" evidence="7">
    <location>
        <begin position="263"/>
        <end position="287"/>
    </location>
</feature>
<protein>
    <submittedName>
        <fullName evidence="9">MFS transporter</fullName>
    </submittedName>
</protein>
<comment type="caution">
    <text evidence="9">The sequence shown here is derived from an EMBL/GenBank/DDBJ whole genome shotgun (WGS) entry which is preliminary data.</text>
</comment>
<feature type="domain" description="Major facilitator superfamily (MFS) profile" evidence="8">
    <location>
        <begin position="6"/>
        <end position="464"/>
    </location>
</feature>
<feature type="transmembrane region" description="Helical" evidence="7">
    <location>
        <begin position="399"/>
        <end position="420"/>
    </location>
</feature>
<dbReference type="RefSeq" id="WP_204956688.1">
    <property type="nucleotide sequence ID" value="NZ_JAFEUO010000001.1"/>
</dbReference>
<dbReference type="InterPro" id="IPR020846">
    <property type="entry name" value="MFS_dom"/>
</dbReference>
<dbReference type="InterPro" id="IPR011701">
    <property type="entry name" value="MFS"/>
</dbReference>
<proteinExistence type="predicted"/>
<evidence type="ECO:0000256" key="6">
    <source>
        <dbReference type="ARBA" id="ARBA00023136"/>
    </source>
</evidence>
<dbReference type="Proteomes" id="UP000809587">
    <property type="component" value="Unassembled WGS sequence"/>
</dbReference>
<dbReference type="EMBL" id="JAFEUO010000001">
    <property type="protein sequence ID" value="MBM7081335.1"/>
    <property type="molecule type" value="Genomic_DNA"/>
</dbReference>
<feature type="transmembrane region" description="Helical" evidence="7">
    <location>
        <begin position="220"/>
        <end position="242"/>
    </location>
</feature>
<evidence type="ECO:0000256" key="1">
    <source>
        <dbReference type="ARBA" id="ARBA00004651"/>
    </source>
</evidence>
<dbReference type="Gene3D" id="1.20.1250.20">
    <property type="entry name" value="MFS general substrate transporter like domains"/>
    <property type="match status" value="1"/>
</dbReference>
<dbReference type="InterPro" id="IPR036259">
    <property type="entry name" value="MFS_trans_sf"/>
</dbReference>
<keyword evidence="2" id="KW-0813">Transport</keyword>
<comment type="subcellular location">
    <subcellularLocation>
        <location evidence="1">Cell membrane</location>
        <topology evidence="1">Multi-pass membrane protein</topology>
    </subcellularLocation>
</comment>
<keyword evidence="4 7" id="KW-0812">Transmembrane</keyword>
<keyword evidence="6 7" id="KW-0472">Membrane</keyword>
<feature type="transmembrane region" description="Helical" evidence="7">
    <location>
        <begin position="440"/>
        <end position="460"/>
    </location>
</feature>
<dbReference type="PRINTS" id="PR01036">
    <property type="entry name" value="TCRTETB"/>
</dbReference>
<evidence type="ECO:0000256" key="5">
    <source>
        <dbReference type="ARBA" id="ARBA00022989"/>
    </source>
</evidence>
<dbReference type="PROSITE" id="PS50850">
    <property type="entry name" value="MFS"/>
    <property type="match status" value="1"/>
</dbReference>
<dbReference type="PANTHER" id="PTHR42718">
    <property type="entry name" value="MAJOR FACILITATOR SUPERFAMILY MULTIDRUG TRANSPORTER MFSC"/>
    <property type="match status" value="1"/>
</dbReference>
<dbReference type="CDD" id="cd17321">
    <property type="entry name" value="MFS_MMR_MDR_like"/>
    <property type="match status" value="1"/>
</dbReference>
<dbReference type="Pfam" id="PF07690">
    <property type="entry name" value="MFS_1"/>
    <property type="match status" value="1"/>
</dbReference>
<feature type="transmembrane region" description="Helical" evidence="7">
    <location>
        <begin position="352"/>
        <end position="378"/>
    </location>
</feature>
<evidence type="ECO:0000256" key="4">
    <source>
        <dbReference type="ARBA" id="ARBA00022692"/>
    </source>
</evidence>
<evidence type="ECO:0000313" key="9">
    <source>
        <dbReference type="EMBL" id="MBM7081335.1"/>
    </source>
</evidence>
<keyword evidence="3" id="KW-1003">Cell membrane</keyword>
<dbReference type="Gene3D" id="1.20.1720.10">
    <property type="entry name" value="Multidrug resistance protein D"/>
    <property type="match status" value="1"/>
</dbReference>
<dbReference type="InterPro" id="IPR005829">
    <property type="entry name" value="Sugar_transporter_CS"/>
</dbReference>
<dbReference type="SUPFAM" id="SSF103473">
    <property type="entry name" value="MFS general substrate transporter"/>
    <property type="match status" value="1"/>
</dbReference>
<keyword evidence="5 7" id="KW-1133">Transmembrane helix</keyword>
<dbReference type="NCBIfam" id="TIGR00711">
    <property type="entry name" value="efflux_EmrB"/>
    <property type="match status" value="1"/>
</dbReference>
<accession>A0ABS2J448</accession>
<feature type="transmembrane region" description="Helical" evidence="7">
    <location>
        <begin position="97"/>
        <end position="120"/>
    </location>
</feature>
<dbReference type="InterPro" id="IPR004638">
    <property type="entry name" value="EmrB-like"/>
</dbReference>